<dbReference type="EMBL" id="FLUO01000001">
    <property type="protein sequence ID" value="SBV90689.1"/>
    <property type="molecule type" value="Genomic_DNA"/>
</dbReference>
<evidence type="ECO:0000256" key="4">
    <source>
        <dbReference type="ARBA" id="ARBA00022475"/>
    </source>
</evidence>
<evidence type="ECO:0000256" key="1">
    <source>
        <dbReference type="ARBA" id="ARBA00004651"/>
    </source>
</evidence>
<comment type="similarity">
    <text evidence="2">Belongs to the binding-protein-dependent transport system permease family. FecCD subfamily.</text>
</comment>
<dbReference type="GO" id="GO:0033214">
    <property type="term" value="P:siderophore-iron import into cell"/>
    <property type="evidence" value="ECO:0007669"/>
    <property type="project" value="TreeGrafter"/>
</dbReference>
<reference evidence="9" key="1">
    <citation type="submission" date="2016-04" db="EMBL/GenBank/DDBJ databases">
        <authorList>
            <person name="Evans L.H."/>
            <person name="Alamgir A."/>
            <person name="Owens N."/>
            <person name="Weber N.D."/>
            <person name="Virtaneva K."/>
            <person name="Barbian K."/>
            <person name="Babar A."/>
            <person name="Rosenke K."/>
        </authorList>
    </citation>
    <scope>NUCLEOTIDE SEQUENCE</scope>
    <source>
        <strain evidence="9">86</strain>
    </source>
</reference>
<dbReference type="SUPFAM" id="SSF81345">
    <property type="entry name" value="ABC transporter involved in vitamin B12 uptake, BtuC"/>
    <property type="match status" value="1"/>
</dbReference>
<feature type="transmembrane region" description="Helical" evidence="8">
    <location>
        <begin position="73"/>
        <end position="92"/>
    </location>
</feature>
<evidence type="ECO:0000256" key="2">
    <source>
        <dbReference type="ARBA" id="ARBA00007935"/>
    </source>
</evidence>
<keyword evidence="5 8" id="KW-0812">Transmembrane</keyword>
<dbReference type="PANTHER" id="PTHR30472">
    <property type="entry name" value="FERRIC ENTEROBACTIN TRANSPORT SYSTEM PERMEASE PROTEIN"/>
    <property type="match status" value="1"/>
</dbReference>
<evidence type="ECO:0000256" key="8">
    <source>
        <dbReference type="SAM" id="Phobius"/>
    </source>
</evidence>
<dbReference type="CDD" id="cd06550">
    <property type="entry name" value="TM_ABC_iron-siderophores_like"/>
    <property type="match status" value="1"/>
</dbReference>
<dbReference type="InterPro" id="IPR037294">
    <property type="entry name" value="ABC_BtuC-like"/>
</dbReference>
<evidence type="ECO:0000313" key="9">
    <source>
        <dbReference type="EMBL" id="SBV90689.1"/>
    </source>
</evidence>
<sequence>MSGAAFAPGVARRPALAPILAVSVAALAALCLIAAGSGGVSIAATRILAELFGDPGAGLSSREAAILVQIRLPRIVLAAFVGASVAGAGAALQGLFRNPLADPGLIGVSGGAAFAATAAIVLGAAGALVVPLAAFAGGVVATALIFGLARVNGGVSASGMLLVGIAINALSGAGIGVFGYIGTDIQLRQISLWTLGSLAGATWETVIPAAALMTAGTAGLLARARAMDVFVLGEREAFALGLSPVRFTVEVVLLAALAVGASVAVAGPIGFLGLVVPHIARMCLGPSHPRLMAVGLLVGAAGLVGADTLARTLAMPAEIPVGLLLSLAGAPFFLWLLRRAARSGGGHA</sequence>
<dbReference type="AlphaFoldDB" id="A0A212IU65"/>
<dbReference type="GO" id="GO:0005886">
    <property type="term" value="C:plasma membrane"/>
    <property type="evidence" value="ECO:0007669"/>
    <property type="project" value="UniProtKB-SubCell"/>
</dbReference>
<proteinExistence type="inferred from homology"/>
<keyword evidence="4" id="KW-1003">Cell membrane</keyword>
<feature type="transmembrane region" description="Helical" evidence="8">
    <location>
        <begin position="128"/>
        <end position="149"/>
    </location>
</feature>
<protein>
    <submittedName>
        <fullName evidence="9">Hemin transport system permease protein HmuU</fullName>
    </submittedName>
</protein>
<accession>A0A212IU65</accession>
<keyword evidence="6 8" id="KW-1133">Transmembrane helix</keyword>
<dbReference type="Gene3D" id="1.10.3470.10">
    <property type="entry name" value="ABC transporter involved in vitamin B12 uptake, BtuC"/>
    <property type="match status" value="1"/>
</dbReference>
<feature type="transmembrane region" description="Helical" evidence="8">
    <location>
        <begin position="251"/>
        <end position="279"/>
    </location>
</feature>
<dbReference type="InterPro" id="IPR000522">
    <property type="entry name" value="ABC_transptr_permease_BtuC"/>
</dbReference>
<feature type="transmembrane region" description="Helical" evidence="8">
    <location>
        <begin position="104"/>
        <end position="122"/>
    </location>
</feature>
<keyword evidence="7 8" id="KW-0472">Membrane</keyword>
<evidence type="ECO:0000256" key="5">
    <source>
        <dbReference type="ARBA" id="ARBA00022692"/>
    </source>
</evidence>
<comment type="subcellular location">
    <subcellularLocation>
        <location evidence="1">Cell membrane</location>
        <topology evidence="1">Multi-pass membrane protein</topology>
    </subcellularLocation>
</comment>
<dbReference type="Pfam" id="PF01032">
    <property type="entry name" value="FecCD"/>
    <property type="match status" value="1"/>
</dbReference>
<dbReference type="FunFam" id="1.10.3470.10:FF:000001">
    <property type="entry name" value="Vitamin B12 ABC transporter permease BtuC"/>
    <property type="match status" value="1"/>
</dbReference>
<evidence type="ECO:0000256" key="7">
    <source>
        <dbReference type="ARBA" id="ARBA00023136"/>
    </source>
</evidence>
<feature type="transmembrane region" description="Helical" evidence="8">
    <location>
        <begin position="319"/>
        <end position="337"/>
    </location>
</feature>
<evidence type="ECO:0000256" key="3">
    <source>
        <dbReference type="ARBA" id="ARBA00022448"/>
    </source>
</evidence>
<feature type="transmembrane region" description="Helical" evidence="8">
    <location>
        <begin position="291"/>
        <end position="313"/>
    </location>
</feature>
<dbReference type="GO" id="GO:0022857">
    <property type="term" value="F:transmembrane transporter activity"/>
    <property type="evidence" value="ECO:0007669"/>
    <property type="project" value="InterPro"/>
</dbReference>
<keyword evidence="3" id="KW-0813">Transport</keyword>
<feature type="transmembrane region" description="Helical" evidence="8">
    <location>
        <begin position="161"/>
        <end position="181"/>
    </location>
</feature>
<name>A0A212IU65_9PROT</name>
<dbReference type="PANTHER" id="PTHR30472:SF25">
    <property type="entry name" value="ABC TRANSPORTER PERMEASE PROTEIN MJ0876-RELATED"/>
    <property type="match status" value="1"/>
</dbReference>
<evidence type="ECO:0000256" key="6">
    <source>
        <dbReference type="ARBA" id="ARBA00022989"/>
    </source>
</evidence>
<gene>
    <name evidence="9" type="primary">hmuU</name>
    <name evidence="9" type="ORF">KL86APRO_10032</name>
</gene>
<organism evidence="9">
    <name type="scientific">uncultured Alphaproteobacteria bacterium</name>
    <dbReference type="NCBI Taxonomy" id="91750"/>
    <lineage>
        <taxon>Bacteria</taxon>
        <taxon>Pseudomonadati</taxon>
        <taxon>Pseudomonadota</taxon>
        <taxon>Alphaproteobacteria</taxon>
        <taxon>environmental samples</taxon>
    </lineage>
</organism>